<evidence type="ECO:0000259" key="1">
    <source>
        <dbReference type="Pfam" id="PF01796"/>
    </source>
</evidence>
<sequence length="121" mass="13205">MSQTKPDQEFRAHLAEGRFMIQRSASSGAYVFYPRVAEPGTGRQDLEWVEASGGGEIHALTIVHPRPPEVPYNVALVALDEGPRLMSRIEGIAPEALKIGQRVVGRIAELQDGPNVVFDLA</sequence>
<dbReference type="PANTHER" id="PTHR34075">
    <property type="entry name" value="BLR3430 PROTEIN"/>
    <property type="match status" value="1"/>
</dbReference>
<protein>
    <submittedName>
        <fullName evidence="2">Predicted nucleic-acid-binding protein containing a Zn-ribbon</fullName>
    </submittedName>
</protein>
<dbReference type="KEGG" id="bvy:NCTC9239_02330"/>
<proteinExistence type="predicted"/>
<dbReference type="InterPro" id="IPR052513">
    <property type="entry name" value="Thioester_dehydratase-like"/>
</dbReference>
<evidence type="ECO:0000313" key="2">
    <source>
        <dbReference type="EMBL" id="VTO17161.1"/>
    </source>
</evidence>
<feature type="domain" description="ChsH2 C-terminal OB-fold" evidence="1">
    <location>
        <begin position="48"/>
        <end position="103"/>
    </location>
</feature>
<dbReference type="RefSeq" id="WP_134582564.1">
    <property type="nucleotide sequence ID" value="NZ_LR588407.1"/>
</dbReference>
<organism evidence="2 3">
    <name type="scientific">Brevundimonas vancanneytii</name>
    <dbReference type="NCBI Taxonomy" id="1325724"/>
    <lineage>
        <taxon>Bacteria</taxon>
        <taxon>Pseudomonadati</taxon>
        <taxon>Pseudomonadota</taxon>
        <taxon>Alphaproteobacteria</taxon>
        <taxon>Caulobacterales</taxon>
        <taxon>Caulobacteraceae</taxon>
        <taxon>Brevundimonas</taxon>
    </lineage>
</organism>
<keyword evidence="3" id="KW-1185">Reference proteome</keyword>
<evidence type="ECO:0000313" key="3">
    <source>
        <dbReference type="Proteomes" id="UP000309952"/>
    </source>
</evidence>
<dbReference type="SUPFAM" id="SSF50249">
    <property type="entry name" value="Nucleic acid-binding proteins"/>
    <property type="match status" value="1"/>
</dbReference>
<dbReference type="InterPro" id="IPR012340">
    <property type="entry name" value="NA-bd_OB-fold"/>
</dbReference>
<dbReference type="Pfam" id="PF01796">
    <property type="entry name" value="OB_ChsH2_C"/>
    <property type="match status" value="1"/>
</dbReference>
<name>A0A4P1KBM4_9CAUL</name>
<gene>
    <name evidence="2" type="ORF">NCTC9239_02330</name>
</gene>
<accession>A0A4P1KBM4</accession>
<reference evidence="2 3" key="1">
    <citation type="submission" date="2019-04" db="EMBL/GenBank/DDBJ databases">
        <authorList>
            <consortium name="Pathogen Informatics"/>
        </authorList>
    </citation>
    <scope>NUCLEOTIDE SEQUENCE [LARGE SCALE GENOMIC DNA]</scope>
    <source>
        <strain evidence="2 3">NCTC9239</strain>
    </source>
</reference>
<dbReference type="Proteomes" id="UP000309952">
    <property type="component" value="Chromosome"/>
</dbReference>
<dbReference type="PANTHER" id="PTHR34075:SF5">
    <property type="entry name" value="BLR3430 PROTEIN"/>
    <property type="match status" value="1"/>
</dbReference>
<dbReference type="AlphaFoldDB" id="A0A4P1KBM4"/>
<dbReference type="InterPro" id="IPR002878">
    <property type="entry name" value="ChsH2_C"/>
</dbReference>
<dbReference type="EMBL" id="LR588407">
    <property type="protein sequence ID" value="VTO17161.1"/>
    <property type="molecule type" value="Genomic_DNA"/>
</dbReference>